<keyword evidence="1" id="KW-0472">Membrane</keyword>
<evidence type="ECO:0000313" key="3">
    <source>
        <dbReference type="EMBL" id="CAF0744628.1"/>
    </source>
</evidence>
<dbReference type="SUPFAM" id="SSF57184">
    <property type="entry name" value="Growth factor receptor domain"/>
    <property type="match status" value="1"/>
</dbReference>
<evidence type="ECO:0000256" key="1">
    <source>
        <dbReference type="SAM" id="Phobius"/>
    </source>
</evidence>
<proteinExistence type="predicted"/>
<feature type="chain" id="PRO_5032935512" evidence="2">
    <location>
        <begin position="23"/>
        <end position="887"/>
    </location>
</feature>
<evidence type="ECO:0000256" key="2">
    <source>
        <dbReference type="SAM" id="SignalP"/>
    </source>
</evidence>
<sequence>MSSNIQLFIYFLFLLFICNLNGEFTPNTADFNSYGVKIAMNEFVFIEVHNDYDPPVFLIQFAPYNYVSSFSQCFISFPNALDHYIYTVTIAKNQTQFFFAGELINDRNGTFVGVGIYNNLSTTCNTKYSFSIQYFYNYEHQDYYIIDVESKGRFAYGFSNTFMFIFDSHNTSVLNLWNANETWPHNTFIPHAIDLADTYGVIAGFIHNPTNTTAAVYLPMIYLINFNSSNNRPIIVDQYEPNGTIGTWQYLLINSDADTYAAKYDMSVSINEYGNILVGMQFINRVFLFSVNRININKLNFLSRNTNGRSIGNGKSVAWLDNGIAAIIVNTYSLTYEWSSSEIYLYDIQNYGYNSNSTPLSIFPNSHQTVPLSLSLVFINIVSSPSSLALLDNLGNVLMINPTPSGYFPTIKDTGSMPIFTVPHICLPGTYKNQSGIHDCILCPTGTKNPGNSSLQCISCLSGSFCPLGSVNDVSHSALETIMQATAYPTSPESTIFDEILIQNMFNIGSGHCLLVSPLFWTLIVAGIAIIIIIIMVVLKNCVNHPRSQRIRNILKWFFKHTDLIGEGELWFGGLASFAVIVLVGFAYSFSNNFLKQYPIETSSDSHFACDLSLKNAKFQTNIQSLSIPVKEGVQKMFDLLDNQTFYLNIEFVNTLIDCDVISLQALFGTKWSPIRWINCTNQNSILSLSIQLPYHHISVQVLLAATQTIGGLRIGLSAAGEDVEPYDLEDLNFYQSFFKQGETLGQNLPVALDITKVINETNAMIGEESNYDGIFIPTFVVDINSLFLTQDQYVRSTSTLTTLTIVISETPYYVKNSQQPIAKRSEIIFHNILFTIVCLEIFGLLFLLYKLFFRPLLNLCLPQYTTKNNKKKLHHEPEITDMSCAF</sequence>
<dbReference type="Proteomes" id="UP000663845">
    <property type="component" value="Unassembled WGS sequence"/>
</dbReference>
<reference evidence="3" key="1">
    <citation type="submission" date="2021-02" db="EMBL/GenBank/DDBJ databases">
        <authorList>
            <person name="Nowell W R."/>
        </authorList>
    </citation>
    <scope>NUCLEOTIDE SEQUENCE</scope>
</reference>
<comment type="caution">
    <text evidence="3">The sequence shown here is derived from an EMBL/GenBank/DDBJ whole genome shotgun (WGS) entry which is preliminary data.</text>
</comment>
<evidence type="ECO:0000313" key="4">
    <source>
        <dbReference type="Proteomes" id="UP000663845"/>
    </source>
</evidence>
<keyword evidence="2" id="KW-0732">Signal</keyword>
<keyword evidence="1" id="KW-0812">Transmembrane</keyword>
<keyword evidence="1" id="KW-1133">Transmembrane helix</keyword>
<feature type="transmembrane region" description="Helical" evidence="1">
    <location>
        <begin position="828"/>
        <end position="850"/>
    </location>
</feature>
<gene>
    <name evidence="3" type="ORF">JYZ213_LOCUS2100</name>
</gene>
<feature type="transmembrane region" description="Helical" evidence="1">
    <location>
        <begin position="519"/>
        <end position="539"/>
    </location>
</feature>
<feature type="signal peptide" evidence="2">
    <location>
        <begin position="1"/>
        <end position="22"/>
    </location>
</feature>
<feature type="transmembrane region" description="Helical" evidence="1">
    <location>
        <begin position="570"/>
        <end position="590"/>
    </location>
</feature>
<dbReference type="EMBL" id="CAJNOG010000010">
    <property type="protein sequence ID" value="CAF0744628.1"/>
    <property type="molecule type" value="Genomic_DNA"/>
</dbReference>
<organism evidence="3 4">
    <name type="scientific">Adineta steineri</name>
    <dbReference type="NCBI Taxonomy" id="433720"/>
    <lineage>
        <taxon>Eukaryota</taxon>
        <taxon>Metazoa</taxon>
        <taxon>Spiralia</taxon>
        <taxon>Gnathifera</taxon>
        <taxon>Rotifera</taxon>
        <taxon>Eurotatoria</taxon>
        <taxon>Bdelloidea</taxon>
        <taxon>Adinetida</taxon>
        <taxon>Adinetidae</taxon>
        <taxon>Adineta</taxon>
    </lineage>
</organism>
<dbReference type="InterPro" id="IPR009030">
    <property type="entry name" value="Growth_fac_rcpt_cys_sf"/>
</dbReference>
<dbReference type="AlphaFoldDB" id="A0A813NU69"/>
<protein>
    <submittedName>
        <fullName evidence="3">Uncharacterized protein</fullName>
    </submittedName>
</protein>
<dbReference type="Gene3D" id="2.10.50.10">
    <property type="entry name" value="Tumor Necrosis Factor Receptor, subunit A, domain 2"/>
    <property type="match status" value="1"/>
</dbReference>
<name>A0A813NU69_9BILA</name>
<accession>A0A813NU69</accession>